<evidence type="ECO:0000313" key="3">
    <source>
        <dbReference type="RefSeq" id="XP_015179555.1"/>
    </source>
</evidence>
<dbReference type="GeneID" id="107068057"/>
<dbReference type="Proteomes" id="UP000694924">
    <property type="component" value="Unplaced"/>
</dbReference>
<gene>
    <name evidence="3" type="primary">LOC107068057</name>
</gene>
<keyword evidence="2" id="KW-1185">Reference proteome</keyword>
<feature type="compositionally biased region" description="Polar residues" evidence="1">
    <location>
        <begin position="25"/>
        <end position="36"/>
    </location>
</feature>
<sequence length="1202" mass="136902">MKKSRKSGSGGSSILKVALRPHSGPNISLSSESPATSKVKRRVSFAEKNHVKEFLSAEQGTLWNNTYEELSNINTGQIGINNQNHEIVKNTYHSTSNSMIENENGNPTNDSLELTECFVTPGSFKSIHTGEILLNKSISLGRQNENDDEKISISIESNRNIDICAHKSINVYYDTPNLHIMEDPDLNKTCIEDVPMEITEIPSVIKLPNVSTKRKLEQEDKENIPISDIIMKSNVPSITTNEMNAMSDKTQYFCKENLEFTECLQSIKEPLHLQQKFNKISAFTNNENVTNNQTQIFKNVSMEMTCAIPTVCKTNSANHGVVFHDALMDDTSVITSVINKKEKSISKDISQIENDTRFLKKMFNSVNKTKLMDASMEITEGVYSLPHSTRVNDGTNIATAFNCSSSAIKEKTMLIDDLMEFTIPVTNLSRVVHNTGKEELLQVIPAINDRTELNNDSLEFTVPINNLSRVVHNIDRKEELLRITPAINDRTKLSNDSLEFTVPVNNLSRVVNNTGKEELLRVTPVISDKTELNNDSLELTVPVQNLSRVVHNIGKEELLQVTEIIESTMCNQIRLSSEKEAGIIENELSENNSMNINIPVYFNPTSSTITSNTIVNATIQNNSTFKHTINENGNSSLLQSENRNVENQVSNTNEKLEKNDCLLDSVHRITRDHSMAEVKKQTNIHFNNSNDNIKKSVHQRMNYTLSPSTMYYNDDQKQKENITAHNHHTLTSLISSFVYADMIEDDSFVKTIHKVQQETQSSENVMDVNSVIDMVNVQPMRIQCPEICITNGEQIVQQSKNNLECYFENNNIQVDNVMINKEKNNQYSSDKISTIINEIHENHENVFENKLNNERLTNTSIELEITHRDKQLDKKDKNIENVSAACIIKSKKNSAMDISECANAHSSNNQILYRSRVFSPTLISAYNQNKTCIGENNITPIADKKDLTCSMDITQNNDNSLREEVALEKNTKENSSFQEDKFSLLVNKLKNHMLSDDCIWDLYYENIDKQVIVVGFISTSLLIIIYTQNNINTDTCMIKDIKVISRVENDENLFLSIAHKLIIEKINIEYICQSYIYEEDIIPLLNHISEDVKLILDFIFDLKQLEDTNLMEINTESITFISRSKCMEIILKITMDIKLFDKINSSHIKIVSILGTVIEKEIQELLVNVKRDHKFLRRYMSDIKDYIDIIEQVNFAKKKCRS</sequence>
<proteinExistence type="predicted"/>
<accession>A0ABM1IH68</accession>
<protein>
    <submittedName>
        <fullName evidence="3">Leucine-rich repeat-containing protein DDB_G0290503 isoform X1</fullName>
    </submittedName>
</protein>
<evidence type="ECO:0000313" key="2">
    <source>
        <dbReference type="Proteomes" id="UP000694924"/>
    </source>
</evidence>
<organism evidence="2 3">
    <name type="scientific">Polistes dominula</name>
    <name type="common">European paper wasp</name>
    <name type="synonym">Vespa dominula</name>
    <dbReference type="NCBI Taxonomy" id="743375"/>
    <lineage>
        <taxon>Eukaryota</taxon>
        <taxon>Metazoa</taxon>
        <taxon>Ecdysozoa</taxon>
        <taxon>Arthropoda</taxon>
        <taxon>Hexapoda</taxon>
        <taxon>Insecta</taxon>
        <taxon>Pterygota</taxon>
        <taxon>Neoptera</taxon>
        <taxon>Endopterygota</taxon>
        <taxon>Hymenoptera</taxon>
        <taxon>Apocrita</taxon>
        <taxon>Aculeata</taxon>
        <taxon>Vespoidea</taxon>
        <taxon>Vespidae</taxon>
        <taxon>Polistinae</taxon>
        <taxon>Polistini</taxon>
        <taxon>Polistes</taxon>
    </lineage>
</organism>
<reference evidence="3" key="1">
    <citation type="submission" date="2025-08" db="UniProtKB">
        <authorList>
            <consortium name="RefSeq"/>
        </authorList>
    </citation>
    <scope>IDENTIFICATION</scope>
    <source>
        <tissue evidence="3">Whole body</tissue>
    </source>
</reference>
<evidence type="ECO:0000256" key="1">
    <source>
        <dbReference type="SAM" id="MobiDB-lite"/>
    </source>
</evidence>
<dbReference type="RefSeq" id="XP_015179555.1">
    <property type="nucleotide sequence ID" value="XM_015324069.1"/>
</dbReference>
<feature type="region of interest" description="Disordered" evidence="1">
    <location>
        <begin position="1"/>
        <end position="41"/>
    </location>
</feature>
<name>A0ABM1IH68_POLDO</name>